<dbReference type="Gene3D" id="3.40.190.10">
    <property type="entry name" value="Periplasmic binding protein-like II"/>
    <property type="match status" value="2"/>
</dbReference>
<dbReference type="FunFam" id="3.30.70.260:FF:000012">
    <property type="entry name" value="Prephenate dehydratase"/>
    <property type="match status" value="1"/>
</dbReference>
<dbReference type="GO" id="GO:0005737">
    <property type="term" value="C:cytoplasm"/>
    <property type="evidence" value="ECO:0007669"/>
    <property type="project" value="TreeGrafter"/>
</dbReference>
<protein>
    <recommendedName>
        <fullName evidence="2">prephenate dehydratase</fullName>
        <ecNumber evidence="2">4.2.1.51</ecNumber>
    </recommendedName>
</protein>
<dbReference type="SUPFAM" id="SSF55021">
    <property type="entry name" value="ACT-like"/>
    <property type="match status" value="1"/>
</dbReference>
<dbReference type="InterPro" id="IPR045865">
    <property type="entry name" value="ACT-like_dom_sf"/>
</dbReference>
<dbReference type="SUPFAM" id="SSF53850">
    <property type="entry name" value="Periplasmic binding protein-like II"/>
    <property type="match status" value="1"/>
</dbReference>
<evidence type="ECO:0000256" key="6">
    <source>
        <dbReference type="ARBA" id="ARBA00023239"/>
    </source>
</evidence>
<accession>A0A832TAX6</accession>
<dbReference type="OMA" id="PLMIYRE"/>
<dbReference type="InterPro" id="IPR018528">
    <property type="entry name" value="Preph_deHydtase_CS"/>
</dbReference>
<dbReference type="PROSITE" id="PS00858">
    <property type="entry name" value="PREPHENATE_DEHYDR_2"/>
    <property type="match status" value="1"/>
</dbReference>
<feature type="domain" description="ACT" evidence="9">
    <location>
        <begin position="189"/>
        <end position="266"/>
    </location>
</feature>
<feature type="domain" description="Prephenate dehydratase" evidence="8">
    <location>
        <begin position="1"/>
        <end position="177"/>
    </location>
</feature>
<dbReference type="GO" id="GO:0004664">
    <property type="term" value="F:prephenate dehydratase activity"/>
    <property type="evidence" value="ECO:0007669"/>
    <property type="project" value="UniProtKB-EC"/>
</dbReference>
<evidence type="ECO:0000256" key="5">
    <source>
        <dbReference type="ARBA" id="ARBA00023222"/>
    </source>
</evidence>
<dbReference type="Proteomes" id="UP000619545">
    <property type="component" value="Unassembled WGS sequence"/>
</dbReference>
<name>A0A832TAX6_9EURY</name>
<comment type="caution">
    <text evidence="10">The sequence shown here is derived from an EMBL/GenBank/DDBJ whole genome shotgun (WGS) entry which is preliminary data.</text>
</comment>
<dbReference type="CDD" id="cd04905">
    <property type="entry name" value="ACT_CM-PDT"/>
    <property type="match status" value="1"/>
</dbReference>
<keyword evidence="4" id="KW-0057">Aromatic amino acid biosynthesis</keyword>
<dbReference type="GO" id="GO:0009094">
    <property type="term" value="P:L-phenylalanine biosynthetic process"/>
    <property type="evidence" value="ECO:0007669"/>
    <property type="project" value="UniProtKB-KW"/>
</dbReference>
<comment type="pathway">
    <text evidence="1">Amino-acid biosynthesis; L-phenylalanine biosynthesis; phenylpyruvate from prephenate: step 1/1.</text>
</comment>
<evidence type="ECO:0000313" key="11">
    <source>
        <dbReference type="Proteomes" id="UP000619545"/>
    </source>
</evidence>
<proteinExistence type="predicted"/>
<gene>
    <name evidence="10" type="primary">pheA</name>
    <name evidence="10" type="ORF">HA336_06065</name>
</gene>
<dbReference type="InterPro" id="IPR002912">
    <property type="entry name" value="ACT_dom"/>
</dbReference>
<dbReference type="CDD" id="cd13630">
    <property type="entry name" value="PBP2_PDT_1"/>
    <property type="match status" value="1"/>
</dbReference>
<evidence type="ECO:0000259" key="9">
    <source>
        <dbReference type="PROSITE" id="PS51671"/>
    </source>
</evidence>
<keyword evidence="6 10" id="KW-0456">Lyase</keyword>
<evidence type="ECO:0000256" key="2">
    <source>
        <dbReference type="ARBA" id="ARBA00013147"/>
    </source>
</evidence>
<evidence type="ECO:0000256" key="4">
    <source>
        <dbReference type="ARBA" id="ARBA00023141"/>
    </source>
</evidence>
<evidence type="ECO:0000256" key="7">
    <source>
        <dbReference type="ARBA" id="ARBA00047848"/>
    </source>
</evidence>
<evidence type="ECO:0000256" key="1">
    <source>
        <dbReference type="ARBA" id="ARBA00004741"/>
    </source>
</evidence>
<evidence type="ECO:0000256" key="3">
    <source>
        <dbReference type="ARBA" id="ARBA00022605"/>
    </source>
</evidence>
<dbReference type="PROSITE" id="PS51671">
    <property type="entry name" value="ACT"/>
    <property type="match status" value="1"/>
</dbReference>
<organism evidence="10 11">
    <name type="scientific">Methanopyrus kandleri</name>
    <dbReference type="NCBI Taxonomy" id="2320"/>
    <lineage>
        <taxon>Archaea</taxon>
        <taxon>Methanobacteriati</taxon>
        <taxon>Methanobacteriota</taxon>
        <taxon>Methanomada group</taxon>
        <taxon>Methanopyri</taxon>
        <taxon>Methanopyrales</taxon>
        <taxon>Methanopyraceae</taxon>
        <taxon>Methanopyrus</taxon>
    </lineage>
</organism>
<reference evidence="10" key="1">
    <citation type="journal article" date="2020" name="bioRxiv">
        <title>A rank-normalized archaeal taxonomy based on genome phylogeny resolves widespread incomplete and uneven classifications.</title>
        <authorList>
            <person name="Rinke C."/>
            <person name="Chuvochina M."/>
            <person name="Mussig A.J."/>
            <person name="Chaumeil P.-A."/>
            <person name="Waite D.W."/>
            <person name="Whitman W.B."/>
            <person name="Parks D.H."/>
            <person name="Hugenholtz P."/>
        </authorList>
    </citation>
    <scope>NUCLEOTIDE SEQUENCE</scope>
    <source>
        <strain evidence="10">UBA8853</strain>
    </source>
</reference>
<dbReference type="PANTHER" id="PTHR21022">
    <property type="entry name" value="PREPHENATE DEHYDRATASE P PROTEIN"/>
    <property type="match status" value="1"/>
</dbReference>
<dbReference type="NCBIfam" id="NF008865">
    <property type="entry name" value="PRK11898.1"/>
    <property type="match status" value="1"/>
</dbReference>
<sequence length="270" mass="30050">MISYLGPPGTFTEEAAERFSEEELGGNGKLQSARTITAVFSRVERGEADYGVVPWENSLEGSVGETLDNFLHRSVRVFGELVLPIVHALMSGSEPDDREPVVYSHPQAYEQARETLRELLGNHEFVPTASTAEAAKLASKEGAYALGPPRLAERFGLDIMEEIRLENNETRFAIISRRDRAPTKEDKTSVVFSVTDRPGALREILGIFADRGINLTKIESRPAKRGLGDYVFFLDFEGHRMLYPGSEALAELRERTPFSKVLGSYPKVFP</sequence>
<evidence type="ECO:0000313" key="10">
    <source>
        <dbReference type="EMBL" id="HII70781.1"/>
    </source>
</evidence>
<dbReference type="Pfam" id="PF00800">
    <property type="entry name" value="PDT"/>
    <property type="match status" value="1"/>
</dbReference>
<evidence type="ECO:0000259" key="8">
    <source>
        <dbReference type="PROSITE" id="PS51171"/>
    </source>
</evidence>
<dbReference type="EMBL" id="DUJS01000004">
    <property type="protein sequence ID" value="HII70781.1"/>
    <property type="molecule type" value="Genomic_DNA"/>
</dbReference>
<dbReference type="RefSeq" id="WP_011018451.1">
    <property type="nucleotide sequence ID" value="NZ_DUJS01000004.1"/>
</dbReference>
<dbReference type="AlphaFoldDB" id="A0A832TAX6"/>
<dbReference type="Pfam" id="PF01842">
    <property type="entry name" value="ACT"/>
    <property type="match status" value="1"/>
</dbReference>
<keyword evidence="5" id="KW-0584">Phenylalanine biosynthesis</keyword>
<dbReference type="InterPro" id="IPR001086">
    <property type="entry name" value="Preph_deHydtase"/>
</dbReference>
<dbReference type="PANTHER" id="PTHR21022:SF19">
    <property type="entry name" value="PREPHENATE DEHYDRATASE-RELATED"/>
    <property type="match status" value="1"/>
</dbReference>
<comment type="catalytic activity">
    <reaction evidence="7">
        <text>prephenate + H(+) = 3-phenylpyruvate + CO2 + H2O</text>
        <dbReference type="Rhea" id="RHEA:21648"/>
        <dbReference type="ChEBI" id="CHEBI:15377"/>
        <dbReference type="ChEBI" id="CHEBI:15378"/>
        <dbReference type="ChEBI" id="CHEBI:16526"/>
        <dbReference type="ChEBI" id="CHEBI:18005"/>
        <dbReference type="ChEBI" id="CHEBI:29934"/>
        <dbReference type="EC" id="4.2.1.51"/>
    </reaction>
</comment>
<dbReference type="PROSITE" id="PS51171">
    <property type="entry name" value="PREPHENATE_DEHYDR_3"/>
    <property type="match status" value="1"/>
</dbReference>
<dbReference type="EC" id="4.2.1.51" evidence="2"/>
<dbReference type="Gene3D" id="3.30.70.260">
    <property type="match status" value="1"/>
</dbReference>
<keyword evidence="3" id="KW-0028">Amino-acid biosynthesis</keyword>